<keyword evidence="2" id="KW-1185">Reference proteome</keyword>
<protein>
    <submittedName>
        <fullName evidence="1">Uncharacterized protein</fullName>
    </submittedName>
</protein>
<evidence type="ECO:0000313" key="2">
    <source>
        <dbReference type="Proteomes" id="UP000805193"/>
    </source>
</evidence>
<reference evidence="1 2" key="1">
    <citation type="journal article" date="2020" name="Cell">
        <title>Large-Scale Comparative Analyses of Tick Genomes Elucidate Their Genetic Diversity and Vector Capacities.</title>
        <authorList>
            <consortium name="Tick Genome and Microbiome Consortium (TIGMIC)"/>
            <person name="Jia N."/>
            <person name="Wang J."/>
            <person name="Shi W."/>
            <person name="Du L."/>
            <person name="Sun Y."/>
            <person name="Zhan W."/>
            <person name="Jiang J.F."/>
            <person name="Wang Q."/>
            <person name="Zhang B."/>
            <person name="Ji P."/>
            <person name="Bell-Sakyi L."/>
            <person name="Cui X.M."/>
            <person name="Yuan T.T."/>
            <person name="Jiang B.G."/>
            <person name="Yang W.F."/>
            <person name="Lam T.T."/>
            <person name="Chang Q.C."/>
            <person name="Ding S.J."/>
            <person name="Wang X.J."/>
            <person name="Zhu J.G."/>
            <person name="Ruan X.D."/>
            <person name="Zhao L."/>
            <person name="Wei J.T."/>
            <person name="Ye R.Z."/>
            <person name="Que T.C."/>
            <person name="Du C.H."/>
            <person name="Zhou Y.H."/>
            <person name="Cheng J.X."/>
            <person name="Dai P.F."/>
            <person name="Guo W.B."/>
            <person name="Han X.H."/>
            <person name="Huang E.J."/>
            <person name="Li L.F."/>
            <person name="Wei W."/>
            <person name="Gao Y.C."/>
            <person name="Liu J.Z."/>
            <person name="Shao H.Z."/>
            <person name="Wang X."/>
            <person name="Wang C.C."/>
            <person name="Yang T.C."/>
            <person name="Huo Q.B."/>
            <person name="Li W."/>
            <person name="Chen H.Y."/>
            <person name="Chen S.E."/>
            <person name="Zhou L.G."/>
            <person name="Ni X.B."/>
            <person name="Tian J.H."/>
            <person name="Sheng Y."/>
            <person name="Liu T."/>
            <person name="Pan Y.S."/>
            <person name="Xia L.Y."/>
            <person name="Li J."/>
            <person name="Zhao F."/>
            <person name="Cao W.C."/>
        </authorList>
    </citation>
    <scope>NUCLEOTIDE SEQUENCE [LARGE SCALE GENOMIC DNA]</scope>
    <source>
        <strain evidence="1">Iper-2018</strain>
    </source>
</reference>
<dbReference type="EMBL" id="JABSTQ010009403">
    <property type="protein sequence ID" value="KAG0429526.1"/>
    <property type="molecule type" value="Genomic_DNA"/>
</dbReference>
<comment type="caution">
    <text evidence="1">The sequence shown here is derived from an EMBL/GenBank/DDBJ whole genome shotgun (WGS) entry which is preliminary data.</text>
</comment>
<name>A0AC60Q6P4_IXOPE</name>
<evidence type="ECO:0000313" key="1">
    <source>
        <dbReference type="EMBL" id="KAG0429526.1"/>
    </source>
</evidence>
<gene>
    <name evidence="1" type="ORF">HPB47_023541</name>
</gene>
<organism evidence="1 2">
    <name type="scientific">Ixodes persulcatus</name>
    <name type="common">Taiga tick</name>
    <dbReference type="NCBI Taxonomy" id="34615"/>
    <lineage>
        <taxon>Eukaryota</taxon>
        <taxon>Metazoa</taxon>
        <taxon>Ecdysozoa</taxon>
        <taxon>Arthropoda</taxon>
        <taxon>Chelicerata</taxon>
        <taxon>Arachnida</taxon>
        <taxon>Acari</taxon>
        <taxon>Parasitiformes</taxon>
        <taxon>Ixodida</taxon>
        <taxon>Ixodoidea</taxon>
        <taxon>Ixodidae</taxon>
        <taxon>Ixodinae</taxon>
        <taxon>Ixodes</taxon>
    </lineage>
</organism>
<sequence length="390" mass="44526">MDRTLRILQQHNGTGEALDHVHRTPRQEQETQHIVPTVALQQNKSLEDIDTKGGAETWLKQLTPTWKKLLHLIRRLSNKFGGATQDITRMLVQAVLVSCACYGAIHYQLTRVQLQKLESLYRQALRVITGLPQHTRTEELYRYCQLPALQDAILTRATNDQARRLHTPQGQRLLEYDDRTFHATTFDPMVPPRQADLRGGGRQDGGNLLAIASTDTFGMTRTQCLSTRDKISPREVELQAILLGIRTLIERTPHAVTKATILTDSLEALKALRGPARRNSTPYYIKELCKEIHRNYNIVVQVQWIPGHSGNAGNEEAHRLARETLLNHPSESATPTLRYKPPPEEQRMVIKYENKQQLRNTIPPLQRPIPRNIPRERQKSSLPRPAPDMP</sequence>
<accession>A0AC60Q6P4</accession>
<proteinExistence type="predicted"/>
<dbReference type="Proteomes" id="UP000805193">
    <property type="component" value="Unassembled WGS sequence"/>
</dbReference>